<dbReference type="GO" id="GO:0012505">
    <property type="term" value="C:endomembrane system"/>
    <property type="evidence" value="ECO:0007669"/>
    <property type="project" value="UniProtKB-ARBA"/>
</dbReference>
<dbReference type="InterPro" id="IPR015943">
    <property type="entry name" value="WD40/YVTN_repeat-like_dom_sf"/>
</dbReference>
<feature type="transmembrane region" description="Helical" evidence="14">
    <location>
        <begin position="100"/>
        <end position="121"/>
    </location>
</feature>
<dbReference type="SUPFAM" id="SSF103481">
    <property type="entry name" value="Multidrug resistance efflux transporter EmrE"/>
    <property type="match status" value="2"/>
</dbReference>
<sequence>MKEMHETKTDNSKKLKDEGYVNETLWKQAANLLFCAGGTLLCYFWFGIIQESIIKGKYGSDGKERFTYTQALVFVQCVVNTIFAYILTDKTKDNVPTHTYAIMSTSYLFAMITSNHALQYIPYPTQVLSKSCKPIPIMVFGFLFANKRYHLKKCFCVLMIVFGVVLFLYREKTDVTYGKSAFSLGFGELLLLLSLAMDGTTGAIQDKIRQRHKANAHNMMYNMNLFSSLYLLVGLLLTGEFLDFMIFVQSYPKIVIELFALAVASALGQFFIFKTVAEFGPLTCSIVTTTRKLFTMLGSVILFGNTLTGRQSLATVVVFSGLLLDAIESKKKGSNDKFSSLIGTVYRDGNVTFSTDGNSIISPVGNKVTIFDLKNNHANTIAIESNFNIKLITVHPSGMHAFLVNEAGHAQYVNLITHTVLYRHNFRAHVSDVKFSMDGRRLAACRGGDVQVFLVAGIENFQLNPFMLLHTHKITAEKAKNVEWSYDDRLLVVGSEDKQVRVVSAVDTLKNLFLHALAAHKAEVVGSHFCHNSYDLISVDKRGLANHWACALKQEDFVEGLYSKNTSKDVKKMWYDKTKRHFMMEHLDNAHGVNLTASTFHPPTSMLITAFSNGAFLLHEMPNFNLIYSLRVSETKVSSLAINKSGDWIAIACGKGTEGQLVVWEWQSETYVMKQQSHSQSITTVAYSPDGSQIATGAEDGKVKVWSCRSSFCVVTFTEHSSGVSAVCWTSDGKALLSASLDGTVRAHDLIRYRNFRTMVCPDKTQLGSLAVDSAAELVMASSKEMFTIYVWSLENGKLLDVLSGHSAPVASISVHGTHLASVSWDKTLRIWNVVESSVAESIDLLYEGLDVAYSPGGEILAVLCLDSSVSLFETETSTELGTIDTALDVDAARKATDIIKKKTGEKSRTFTCICFSADGTLLLAAGQSNYICLYSVAERFILKKLKLTTNRSLDGVKLDINRRNFSEFGNMMLIDASDSEEETDGRKRIKLPGTRHSDLSERSGRPEMRVEDINFSPAGRSFAVCSTEGVAIFSLDHRNLFNPFELGIQVTPASIEDALKEGEYSAALKMALQLNQSEIIENVLLCTPVAQIDIATRSLSIAYAEKLLKWLAENINGSVEKHIHFWQLWLKSLLMEYGYQIKLNRAVNLTSLTALQQCLSDYANQITKLVDQNKYTLDYLLIARQIKRDQ</sequence>
<dbReference type="InterPro" id="IPR007148">
    <property type="entry name" value="SSU_processome_Utp12"/>
</dbReference>
<dbReference type="PROSITE" id="PS00678">
    <property type="entry name" value="WD_REPEATS_1"/>
    <property type="match status" value="1"/>
</dbReference>
<accession>J9FGM8</accession>
<proteinExistence type="inferred from homology"/>
<evidence type="ECO:0000256" key="10">
    <source>
        <dbReference type="ARBA" id="ARBA00023136"/>
    </source>
</evidence>
<dbReference type="Pfam" id="PF00400">
    <property type="entry name" value="WD40"/>
    <property type="match status" value="5"/>
</dbReference>
<dbReference type="InterPro" id="IPR037185">
    <property type="entry name" value="EmrE-like"/>
</dbReference>
<dbReference type="SUPFAM" id="SSF69322">
    <property type="entry name" value="Tricorn protease domain 2"/>
    <property type="match status" value="1"/>
</dbReference>
<dbReference type="InterPro" id="IPR019775">
    <property type="entry name" value="WD40_repeat_CS"/>
</dbReference>
<evidence type="ECO:0000256" key="4">
    <source>
        <dbReference type="ARBA" id="ARBA00010694"/>
    </source>
</evidence>
<keyword evidence="7 14" id="KW-0812">Transmembrane</keyword>
<gene>
    <name evidence="16" type="ORF">WUBG_02589</name>
</gene>
<feature type="transmembrane region" description="Helical" evidence="14">
    <location>
        <begin position="68"/>
        <end position="88"/>
    </location>
</feature>
<evidence type="ECO:0000256" key="14">
    <source>
        <dbReference type="SAM" id="Phobius"/>
    </source>
</evidence>
<keyword evidence="5" id="KW-0813">Transport</keyword>
<feature type="transmembrane region" description="Helical" evidence="14">
    <location>
        <begin position="254"/>
        <end position="273"/>
    </location>
</feature>
<dbReference type="InterPro" id="IPR011047">
    <property type="entry name" value="Quinoprotein_ADH-like_sf"/>
</dbReference>
<feature type="compositionally biased region" description="Basic and acidic residues" evidence="13">
    <location>
        <begin position="996"/>
        <end position="1007"/>
    </location>
</feature>
<protein>
    <submittedName>
        <fullName evidence="16">U3 snoRNP-associated protein Utp1</fullName>
    </submittedName>
</protein>
<keyword evidence="9 14" id="KW-1133">Transmembrane helix</keyword>
<dbReference type="PROSITE" id="PS50082">
    <property type="entry name" value="WD_REPEATS_2"/>
    <property type="match status" value="3"/>
</dbReference>
<evidence type="ECO:0000313" key="17">
    <source>
        <dbReference type="Proteomes" id="UP000004810"/>
    </source>
</evidence>
<evidence type="ECO:0000256" key="1">
    <source>
        <dbReference type="ARBA" id="ARBA00004141"/>
    </source>
</evidence>
<feature type="repeat" description="WD" evidence="12">
    <location>
        <begin position="803"/>
        <end position="842"/>
    </location>
</feature>
<evidence type="ECO:0000256" key="9">
    <source>
        <dbReference type="ARBA" id="ARBA00022989"/>
    </source>
</evidence>
<evidence type="ECO:0000256" key="7">
    <source>
        <dbReference type="ARBA" id="ARBA00022692"/>
    </source>
</evidence>
<dbReference type="PANTHER" id="PTHR19858">
    <property type="entry name" value="WD40 REPEAT PROTEIN"/>
    <property type="match status" value="1"/>
</dbReference>
<dbReference type="GO" id="GO:0032040">
    <property type="term" value="C:small-subunit processome"/>
    <property type="evidence" value="ECO:0007669"/>
    <property type="project" value="TreeGrafter"/>
</dbReference>
<evidence type="ECO:0000256" key="3">
    <source>
        <dbReference type="ARBA" id="ARBA00010226"/>
    </source>
</evidence>
<dbReference type="GO" id="GO:0000028">
    <property type="term" value="P:ribosomal small subunit assembly"/>
    <property type="evidence" value="ECO:0007669"/>
    <property type="project" value="TreeGrafter"/>
</dbReference>
<comment type="similarity">
    <text evidence="4">Belongs to the nucleotide-sugar transporter family. SLC35B subfamily.</text>
</comment>
<dbReference type="PROSITE" id="PS50294">
    <property type="entry name" value="WD_REPEATS_REGION"/>
    <property type="match status" value="3"/>
</dbReference>
<dbReference type="EMBL" id="ADBV01000709">
    <property type="protein sequence ID" value="EJW86499.1"/>
    <property type="molecule type" value="Genomic_DNA"/>
</dbReference>
<dbReference type="Proteomes" id="UP000004810">
    <property type="component" value="Unassembled WGS sequence"/>
</dbReference>
<evidence type="ECO:0000256" key="13">
    <source>
        <dbReference type="SAM" id="MobiDB-lite"/>
    </source>
</evidence>
<dbReference type="SUPFAM" id="SSF50998">
    <property type="entry name" value="Quinoprotein alcohol dehydrogenase-like"/>
    <property type="match status" value="1"/>
</dbReference>
<organism evidence="16 17">
    <name type="scientific">Wuchereria bancrofti</name>
    <dbReference type="NCBI Taxonomy" id="6293"/>
    <lineage>
        <taxon>Eukaryota</taxon>
        <taxon>Metazoa</taxon>
        <taxon>Ecdysozoa</taxon>
        <taxon>Nematoda</taxon>
        <taxon>Chromadorea</taxon>
        <taxon>Rhabditida</taxon>
        <taxon>Spirurina</taxon>
        <taxon>Spiruromorpha</taxon>
        <taxon>Filarioidea</taxon>
        <taxon>Onchocercidae</taxon>
        <taxon>Wuchereria</taxon>
    </lineage>
</organism>
<evidence type="ECO:0000256" key="11">
    <source>
        <dbReference type="ARBA" id="ARBA00023242"/>
    </source>
</evidence>
<keyword evidence="11" id="KW-0539">Nucleus</keyword>
<dbReference type="InterPro" id="IPR001680">
    <property type="entry name" value="WD40_rpt"/>
</dbReference>
<feature type="transmembrane region" description="Helical" evidence="14">
    <location>
        <begin position="225"/>
        <end position="248"/>
    </location>
</feature>
<dbReference type="SMART" id="SM00320">
    <property type="entry name" value="WD40"/>
    <property type="match status" value="11"/>
</dbReference>
<feature type="domain" description="Small-subunit processome Utp12" evidence="15">
    <location>
        <begin position="1076"/>
        <end position="1182"/>
    </location>
</feature>
<comment type="subcellular location">
    <subcellularLocation>
        <location evidence="1">Membrane</location>
        <topology evidence="1">Multi-pass membrane protein</topology>
    </subcellularLocation>
    <subcellularLocation>
        <location evidence="2">Nucleus</location>
        <location evidence="2">Nucleolus</location>
    </subcellularLocation>
</comment>
<dbReference type="GO" id="GO:0016020">
    <property type="term" value="C:membrane"/>
    <property type="evidence" value="ECO:0007669"/>
    <property type="project" value="UniProtKB-SubCell"/>
</dbReference>
<dbReference type="Pfam" id="PF04003">
    <property type="entry name" value="Utp12"/>
    <property type="match status" value="1"/>
</dbReference>
<reference evidence="17" key="1">
    <citation type="submission" date="2012-08" db="EMBL/GenBank/DDBJ databases">
        <title>The Genome Sequence of Wuchereria bancrofti.</title>
        <authorList>
            <person name="Nutman T.B."/>
            <person name="Fink D.L."/>
            <person name="Russ C."/>
            <person name="Young S."/>
            <person name="Zeng Q."/>
            <person name="Koehrsen M."/>
            <person name="Alvarado L."/>
            <person name="Berlin A."/>
            <person name="Chapman S.B."/>
            <person name="Chen Z."/>
            <person name="Freedman E."/>
            <person name="Gellesch M."/>
            <person name="Goldberg J."/>
            <person name="Griggs A."/>
            <person name="Gujja S."/>
            <person name="Heilman E.R."/>
            <person name="Heiman D."/>
            <person name="Hepburn T."/>
            <person name="Howarth C."/>
            <person name="Jen D."/>
            <person name="Larson L."/>
            <person name="Lewis B."/>
            <person name="Mehta T."/>
            <person name="Park D."/>
            <person name="Pearson M."/>
            <person name="Roberts A."/>
            <person name="Saif S."/>
            <person name="Shea T."/>
            <person name="Shenoy N."/>
            <person name="Sisk P."/>
            <person name="Stolte C."/>
            <person name="Sykes S."/>
            <person name="Walk T."/>
            <person name="White J."/>
            <person name="Yandava C."/>
            <person name="Haas B."/>
            <person name="Henn M.R."/>
            <person name="Nusbaum C."/>
            <person name="Birren B."/>
        </authorList>
    </citation>
    <scope>NUCLEOTIDE SEQUENCE [LARGE SCALE GENOMIC DNA]</scope>
    <source>
        <strain evidence="17">NA</strain>
    </source>
</reference>
<evidence type="ECO:0000256" key="5">
    <source>
        <dbReference type="ARBA" id="ARBA00022448"/>
    </source>
</evidence>
<dbReference type="InterPro" id="IPR013657">
    <property type="entry name" value="SCL35B1-4/HUT1"/>
</dbReference>
<comment type="caution">
    <text evidence="16">The sequence shown here is derived from an EMBL/GenBank/DDBJ whole genome shotgun (WGS) entry which is preliminary data.</text>
</comment>
<dbReference type="AlphaFoldDB" id="J9FGM8"/>
<evidence type="ECO:0000259" key="15">
    <source>
        <dbReference type="Pfam" id="PF04003"/>
    </source>
</evidence>
<evidence type="ECO:0000256" key="8">
    <source>
        <dbReference type="ARBA" id="ARBA00022737"/>
    </source>
</evidence>
<dbReference type="GO" id="GO:0000462">
    <property type="term" value="P:maturation of SSU-rRNA from tricistronic rRNA transcript (SSU-rRNA, 5.8S rRNA, LSU-rRNA)"/>
    <property type="evidence" value="ECO:0007669"/>
    <property type="project" value="TreeGrafter"/>
</dbReference>
<dbReference type="GO" id="GO:0034388">
    <property type="term" value="C:Pwp2p-containing subcomplex of 90S preribosome"/>
    <property type="evidence" value="ECO:0007669"/>
    <property type="project" value="TreeGrafter"/>
</dbReference>
<dbReference type="CDD" id="cd00200">
    <property type="entry name" value="WD40"/>
    <property type="match status" value="1"/>
</dbReference>
<feature type="transmembrane region" description="Helical" evidence="14">
    <location>
        <begin position="29"/>
        <end position="48"/>
    </location>
</feature>
<evidence type="ECO:0000256" key="6">
    <source>
        <dbReference type="ARBA" id="ARBA00022574"/>
    </source>
</evidence>
<keyword evidence="10 14" id="KW-0472">Membrane</keyword>
<dbReference type="Pfam" id="PF08449">
    <property type="entry name" value="UAA"/>
    <property type="match status" value="1"/>
</dbReference>
<keyword evidence="8" id="KW-0677">Repeat</keyword>
<dbReference type="PANTHER" id="PTHR19858:SF0">
    <property type="entry name" value="PERIODIC TRYPTOPHAN PROTEIN 2 HOMOLOG"/>
    <property type="match status" value="1"/>
</dbReference>
<feature type="transmembrane region" description="Helical" evidence="14">
    <location>
        <begin position="181"/>
        <end position="204"/>
    </location>
</feature>
<evidence type="ECO:0000313" key="16">
    <source>
        <dbReference type="EMBL" id="EJW86499.1"/>
    </source>
</evidence>
<feature type="region of interest" description="Disordered" evidence="13">
    <location>
        <begin position="980"/>
        <end position="1007"/>
    </location>
</feature>
<dbReference type="Gene3D" id="2.130.10.10">
    <property type="entry name" value="YVTN repeat-like/Quinoprotein amine dehydrogenase"/>
    <property type="match status" value="3"/>
</dbReference>
<feature type="repeat" description="WD" evidence="12">
    <location>
        <begin position="675"/>
        <end position="716"/>
    </location>
</feature>
<dbReference type="GO" id="GO:0055085">
    <property type="term" value="P:transmembrane transport"/>
    <property type="evidence" value="ECO:0007669"/>
    <property type="project" value="InterPro"/>
</dbReference>
<name>J9FGM8_WUCBA</name>
<feature type="transmembrane region" description="Helical" evidence="14">
    <location>
        <begin position="151"/>
        <end position="169"/>
    </location>
</feature>
<comment type="similarity">
    <text evidence="3">Belongs to the WD repeat PWP2 family.</text>
</comment>
<dbReference type="InterPro" id="IPR027145">
    <property type="entry name" value="PWP2"/>
</dbReference>
<evidence type="ECO:0000256" key="2">
    <source>
        <dbReference type="ARBA" id="ARBA00004604"/>
    </source>
</evidence>
<feature type="repeat" description="WD" evidence="12">
    <location>
        <begin position="717"/>
        <end position="758"/>
    </location>
</feature>
<keyword evidence="6 12" id="KW-0853">WD repeat</keyword>
<evidence type="ECO:0000256" key="12">
    <source>
        <dbReference type="PROSITE-ProRule" id="PRU00221"/>
    </source>
</evidence>